<proteinExistence type="predicted"/>
<dbReference type="Proteomes" id="UP000005408">
    <property type="component" value="Unassembled WGS sequence"/>
</dbReference>
<protein>
    <submittedName>
        <fullName evidence="1">Uncharacterized protein</fullName>
    </submittedName>
</protein>
<name>A0A8W8J070_MAGGI</name>
<evidence type="ECO:0000313" key="2">
    <source>
        <dbReference type="Proteomes" id="UP000005408"/>
    </source>
</evidence>
<accession>A0A8W8J070</accession>
<dbReference type="AlphaFoldDB" id="A0A8W8J070"/>
<dbReference type="EnsemblMetazoa" id="G16685.1">
    <property type="protein sequence ID" value="G16685.1:cds"/>
    <property type="gene ID" value="G16685"/>
</dbReference>
<organism evidence="1 2">
    <name type="scientific">Magallana gigas</name>
    <name type="common">Pacific oyster</name>
    <name type="synonym">Crassostrea gigas</name>
    <dbReference type="NCBI Taxonomy" id="29159"/>
    <lineage>
        <taxon>Eukaryota</taxon>
        <taxon>Metazoa</taxon>
        <taxon>Spiralia</taxon>
        <taxon>Lophotrochozoa</taxon>
        <taxon>Mollusca</taxon>
        <taxon>Bivalvia</taxon>
        <taxon>Autobranchia</taxon>
        <taxon>Pteriomorphia</taxon>
        <taxon>Ostreida</taxon>
        <taxon>Ostreoidea</taxon>
        <taxon>Ostreidae</taxon>
        <taxon>Magallana</taxon>
    </lineage>
</organism>
<keyword evidence="2" id="KW-1185">Reference proteome</keyword>
<evidence type="ECO:0000313" key="1">
    <source>
        <dbReference type="EnsemblMetazoa" id="G16685.1:cds"/>
    </source>
</evidence>
<sequence length="132" mass="14638">MKGGKHHAHFPFELYSADDGTSDGIQCSTDDAATRHDGSEANGIAVRAHHIPIRIHSERYEIHLVTIIQVNARKCIDLGVSKSSIEVPGKNILPKQRSRSQMSVCEPEMGRDQECVSSPWQPSTSTFYSIHI</sequence>
<reference evidence="1" key="1">
    <citation type="submission" date="2022-08" db="UniProtKB">
        <authorList>
            <consortium name="EnsemblMetazoa"/>
        </authorList>
    </citation>
    <scope>IDENTIFICATION</scope>
    <source>
        <strain evidence="1">05x7-T-G4-1.051#20</strain>
    </source>
</reference>